<feature type="compositionally biased region" description="Acidic residues" evidence="1">
    <location>
        <begin position="25"/>
        <end position="34"/>
    </location>
</feature>
<organism evidence="2">
    <name type="scientific">Pongo abelii</name>
    <name type="common">Sumatran orangutan</name>
    <name type="synonym">Pongo pygmaeus abelii</name>
    <dbReference type="NCBI Taxonomy" id="9601"/>
    <lineage>
        <taxon>Eukaryota</taxon>
        <taxon>Metazoa</taxon>
        <taxon>Chordata</taxon>
        <taxon>Craniata</taxon>
        <taxon>Vertebrata</taxon>
        <taxon>Euteleostomi</taxon>
        <taxon>Mammalia</taxon>
        <taxon>Eutheria</taxon>
        <taxon>Euarchontoglires</taxon>
        <taxon>Primates</taxon>
        <taxon>Haplorrhini</taxon>
        <taxon>Catarrhini</taxon>
        <taxon>Hominidae</taxon>
        <taxon>Pongo</taxon>
    </lineage>
</organism>
<reference evidence="2" key="1">
    <citation type="submission" date="2017-12" db="EMBL/GenBank/DDBJ databases">
        <title>High-resolution comparative analysis of great ape genomes.</title>
        <authorList>
            <person name="Pollen A."/>
            <person name="Hastie A."/>
            <person name="Hormozdiari F."/>
            <person name="Dougherty M."/>
            <person name="Liu R."/>
            <person name="Chaisson M."/>
            <person name="Hoppe E."/>
            <person name="Hill C."/>
            <person name="Pang A."/>
            <person name="Hillier L."/>
            <person name="Baker C."/>
            <person name="Armstrong J."/>
            <person name="Shendure J."/>
            <person name="Paten B."/>
            <person name="Wilson R."/>
            <person name="Chao H."/>
            <person name="Schneider V."/>
            <person name="Ventura M."/>
            <person name="Kronenberg Z."/>
            <person name="Murali S."/>
            <person name="Gordon D."/>
            <person name="Cantsilieris S."/>
            <person name="Munson K."/>
            <person name="Nelson B."/>
            <person name="Raja A."/>
            <person name="Underwood J."/>
            <person name="Diekhans M."/>
            <person name="Fiddes I."/>
            <person name="Haussler D."/>
            <person name="Eichler E."/>
        </authorList>
    </citation>
    <scope>NUCLEOTIDE SEQUENCE [LARGE SCALE GENOMIC DNA]</scope>
    <source>
        <strain evidence="2">Susie</strain>
    </source>
</reference>
<feature type="compositionally biased region" description="Basic and acidic residues" evidence="1">
    <location>
        <begin position="1"/>
        <end position="11"/>
    </location>
</feature>
<sequence>EMNQSDSKEADSSEESSQDSSENSSESEDEDESIPSEVTIDNIKLPNSEGGKAETGFHRVSQDGLNLLTSCSTLLGLPKCWDYRHEPPCSAGN</sequence>
<proteinExistence type="predicted"/>
<evidence type="ECO:0000256" key="1">
    <source>
        <dbReference type="SAM" id="MobiDB-lite"/>
    </source>
</evidence>
<accession>A0A2J8XM13</accession>
<comment type="caution">
    <text evidence="2">The sequence shown here is derived from an EMBL/GenBank/DDBJ whole genome shotgun (WGS) entry which is preliminary data.</text>
</comment>
<dbReference type="EMBL" id="NDHI03003364">
    <property type="protein sequence ID" value="PNJ83074.1"/>
    <property type="molecule type" value="Genomic_DNA"/>
</dbReference>
<gene>
    <name evidence="2" type="ORF">CR201_G0001241</name>
</gene>
<dbReference type="AlphaFoldDB" id="A0A2J8XM13"/>
<evidence type="ECO:0000313" key="2">
    <source>
        <dbReference type="EMBL" id="PNJ83074.1"/>
    </source>
</evidence>
<protein>
    <submittedName>
        <fullName evidence="2">C12orf45 isoform 3</fullName>
    </submittedName>
</protein>
<feature type="non-terminal residue" evidence="2">
    <location>
        <position position="1"/>
    </location>
</feature>
<feature type="region of interest" description="Disordered" evidence="1">
    <location>
        <begin position="1"/>
        <end position="56"/>
    </location>
</feature>
<name>A0A2J8XM13_PONAB</name>